<dbReference type="STRING" id="429701.A0A2G9GDZ5"/>
<evidence type="ECO:0000256" key="3">
    <source>
        <dbReference type="ARBA" id="ARBA00022771"/>
    </source>
</evidence>
<dbReference type="AlphaFoldDB" id="A0A2G9GDZ5"/>
<dbReference type="FunFam" id="4.10.1000.10:FF:000002">
    <property type="entry name" value="Zinc finger protein 36, C3H1 type-like 1"/>
    <property type="match status" value="1"/>
</dbReference>
<keyword evidence="4 5" id="KW-0862">Zinc</keyword>
<dbReference type="GO" id="GO:0008270">
    <property type="term" value="F:zinc ion binding"/>
    <property type="evidence" value="ECO:0007669"/>
    <property type="project" value="UniProtKB-KW"/>
</dbReference>
<evidence type="ECO:0000313" key="8">
    <source>
        <dbReference type="EMBL" id="PIN03516.1"/>
    </source>
</evidence>
<sequence>MEREISFSGHEDPTVSAAVPPFIGEYDFATSLYPSIISPKHSPLSDYLNDGPPIWRSDDALKSCLPQIQQQQLHQDLMDRHRRVLSHLRDLAKQAQALHQENVNLKMANLDLNNRLNLLINGAPFLGVDLVPGLDSVVDGLQKLGFGAEDEGTSENEAVAKSPTSVMDPGRVRGGLERVHLPKSISVRSTGYLKASRAGGSSGKGGDCVKASNQNRIDNGTQKVYVKGGKKDEPVELEVYNQGMFKTDLCNKWQQSGTCPYGDNCQFAHGIEELRPVLRHPRYKTEVCRMVLNGIPCPYGHRCHFRHTLTDEEQLKRAMHSNTFDSLNYQSVTS</sequence>
<dbReference type="FunFam" id="4.10.1000.10:FF:000001">
    <property type="entry name" value="zinc finger CCCH domain-containing protein 15-like"/>
    <property type="match status" value="1"/>
</dbReference>
<keyword evidence="2" id="KW-0677">Repeat</keyword>
<dbReference type="PROSITE" id="PS50103">
    <property type="entry name" value="ZF_C3H1"/>
    <property type="match status" value="2"/>
</dbReference>
<dbReference type="GO" id="GO:0003729">
    <property type="term" value="F:mRNA binding"/>
    <property type="evidence" value="ECO:0007669"/>
    <property type="project" value="InterPro"/>
</dbReference>
<evidence type="ECO:0000256" key="4">
    <source>
        <dbReference type="ARBA" id="ARBA00022833"/>
    </source>
</evidence>
<evidence type="ECO:0000256" key="5">
    <source>
        <dbReference type="PROSITE-ProRule" id="PRU00723"/>
    </source>
</evidence>
<evidence type="ECO:0000259" key="7">
    <source>
        <dbReference type="PROSITE" id="PS50103"/>
    </source>
</evidence>
<organism evidence="8 9">
    <name type="scientific">Handroanthus impetiginosus</name>
    <dbReference type="NCBI Taxonomy" id="429701"/>
    <lineage>
        <taxon>Eukaryota</taxon>
        <taxon>Viridiplantae</taxon>
        <taxon>Streptophyta</taxon>
        <taxon>Embryophyta</taxon>
        <taxon>Tracheophyta</taxon>
        <taxon>Spermatophyta</taxon>
        <taxon>Magnoliopsida</taxon>
        <taxon>eudicotyledons</taxon>
        <taxon>Gunneridae</taxon>
        <taxon>Pentapetalae</taxon>
        <taxon>asterids</taxon>
        <taxon>lamiids</taxon>
        <taxon>Lamiales</taxon>
        <taxon>Bignoniaceae</taxon>
        <taxon>Crescentiina</taxon>
        <taxon>Tabebuia alliance</taxon>
        <taxon>Handroanthus</taxon>
    </lineage>
</organism>
<dbReference type="EMBL" id="NKXS01005491">
    <property type="protein sequence ID" value="PIN03516.1"/>
    <property type="molecule type" value="Genomic_DNA"/>
</dbReference>
<feature type="region of interest" description="Disordered" evidence="6">
    <location>
        <begin position="148"/>
        <end position="172"/>
    </location>
</feature>
<feature type="zinc finger region" description="C3H1-type" evidence="5">
    <location>
        <begin position="282"/>
        <end position="310"/>
    </location>
</feature>
<feature type="domain" description="C3H1-type" evidence="7">
    <location>
        <begin position="282"/>
        <end position="310"/>
    </location>
</feature>
<dbReference type="Gene3D" id="4.10.1000.10">
    <property type="entry name" value="Zinc finger, CCCH-type"/>
    <property type="match status" value="2"/>
</dbReference>
<dbReference type="SMART" id="SM00356">
    <property type="entry name" value="ZnF_C3H1"/>
    <property type="match status" value="2"/>
</dbReference>
<comment type="caution">
    <text evidence="8">The sequence shown here is derived from an EMBL/GenBank/DDBJ whole genome shotgun (WGS) entry which is preliminary data.</text>
</comment>
<dbReference type="PANTHER" id="PTHR12547">
    <property type="entry name" value="CCCH ZINC FINGER/TIS11-RELATED"/>
    <property type="match status" value="1"/>
</dbReference>
<protein>
    <recommendedName>
        <fullName evidence="7">C3H1-type domain-containing protein</fullName>
    </recommendedName>
</protein>
<dbReference type="InterPro" id="IPR000571">
    <property type="entry name" value="Znf_CCCH"/>
</dbReference>
<evidence type="ECO:0000313" key="9">
    <source>
        <dbReference type="Proteomes" id="UP000231279"/>
    </source>
</evidence>
<name>A0A2G9GDZ5_9LAMI</name>
<keyword evidence="9" id="KW-1185">Reference proteome</keyword>
<dbReference type="Pfam" id="PF00642">
    <property type="entry name" value="zf-CCCH"/>
    <property type="match status" value="1"/>
</dbReference>
<evidence type="ECO:0000256" key="1">
    <source>
        <dbReference type="ARBA" id="ARBA00022723"/>
    </source>
</evidence>
<dbReference type="InterPro" id="IPR036855">
    <property type="entry name" value="Znf_CCCH_sf"/>
</dbReference>
<dbReference type="InterPro" id="IPR045877">
    <property type="entry name" value="ZFP36-like"/>
</dbReference>
<dbReference type="OrthoDB" id="410307at2759"/>
<evidence type="ECO:0000256" key="2">
    <source>
        <dbReference type="ARBA" id="ARBA00022737"/>
    </source>
</evidence>
<keyword evidence="1 5" id="KW-0479">Metal-binding</keyword>
<keyword evidence="3 5" id="KW-0863">Zinc-finger</keyword>
<feature type="zinc finger region" description="C3H1-type" evidence="5">
    <location>
        <begin position="244"/>
        <end position="272"/>
    </location>
</feature>
<gene>
    <name evidence="8" type="ORF">CDL12_23955</name>
</gene>
<feature type="domain" description="C3H1-type" evidence="7">
    <location>
        <begin position="244"/>
        <end position="272"/>
    </location>
</feature>
<dbReference type="SUPFAM" id="SSF90229">
    <property type="entry name" value="CCCH zinc finger"/>
    <property type="match status" value="2"/>
</dbReference>
<reference evidence="9" key="1">
    <citation type="journal article" date="2018" name="Gigascience">
        <title>Genome assembly of the Pink Ipe (Handroanthus impetiginosus, Bignoniaceae), a highly valued, ecologically keystone Neotropical timber forest tree.</title>
        <authorList>
            <person name="Silva-Junior O.B."/>
            <person name="Grattapaglia D."/>
            <person name="Novaes E."/>
            <person name="Collevatti R.G."/>
        </authorList>
    </citation>
    <scope>NUCLEOTIDE SEQUENCE [LARGE SCALE GENOMIC DNA]</scope>
    <source>
        <strain evidence="9">cv. UFG-1</strain>
    </source>
</reference>
<evidence type="ECO:0000256" key="6">
    <source>
        <dbReference type="SAM" id="MobiDB-lite"/>
    </source>
</evidence>
<accession>A0A2G9GDZ5</accession>
<dbReference type="PANTHER" id="PTHR12547:SF175">
    <property type="entry name" value="ZINC FINGER CCCH DOMAIN-CONTAINING PROTEIN 15-LIKE"/>
    <property type="match status" value="1"/>
</dbReference>
<proteinExistence type="predicted"/>
<dbReference type="Proteomes" id="UP000231279">
    <property type="component" value="Unassembled WGS sequence"/>
</dbReference>